<proteinExistence type="predicted"/>
<keyword evidence="1" id="KW-0812">Transmembrane</keyword>
<dbReference type="AlphaFoldDB" id="A3DJV1"/>
<keyword evidence="1" id="KW-1133">Transmembrane helix</keyword>
<dbReference type="eggNOG" id="ENOG5033N40">
    <property type="taxonomic scope" value="Bacteria"/>
</dbReference>
<accession>A3DJV1</accession>
<dbReference type="GeneID" id="35804322"/>
<dbReference type="Proteomes" id="UP000002145">
    <property type="component" value="Chromosome"/>
</dbReference>
<keyword evidence="3" id="KW-1185">Reference proteome</keyword>
<dbReference type="HOGENOM" id="CLU_147917_0_0_9"/>
<organism evidence="2 3">
    <name type="scientific">Acetivibrio thermocellus (strain ATCC 27405 / DSM 1237 / JCM 9322 / NBRC 103400 / NCIMB 10682 / NRRL B-4536 / VPI 7372)</name>
    <name type="common">Clostridium thermocellum</name>
    <dbReference type="NCBI Taxonomy" id="203119"/>
    <lineage>
        <taxon>Bacteria</taxon>
        <taxon>Bacillati</taxon>
        <taxon>Bacillota</taxon>
        <taxon>Clostridia</taxon>
        <taxon>Eubacteriales</taxon>
        <taxon>Oscillospiraceae</taxon>
        <taxon>Acetivibrio</taxon>
    </lineage>
</organism>
<dbReference type="Pfam" id="PF10825">
    <property type="entry name" value="DUF2752"/>
    <property type="match status" value="1"/>
</dbReference>
<evidence type="ECO:0000313" key="3">
    <source>
        <dbReference type="Proteomes" id="UP000002145"/>
    </source>
</evidence>
<dbReference type="InterPro" id="IPR021215">
    <property type="entry name" value="DUF2752"/>
</dbReference>
<dbReference type="RefSeq" id="WP_020458002.1">
    <property type="nucleotide sequence ID" value="NC_009012.1"/>
</dbReference>
<dbReference type="EMBL" id="CP000568">
    <property type="protein sequence ID" value="ABN54230.1"/>
    <property type="molecule type" value="Genomic_DNA"/>
</dbReference>
<keyword evidence="1" id="KW-0472">Membrane</keyword>
<feature type="transmembrane region" description="Helical" evidence="1">
    <location>
        <begin position="88"/>
        <end position="110"/>
    </location>
</feature>
<evidence type="ECO:0008006" key="4">
    <source>
        <dbReference type="Google" id="ProtNLM"/>
    </source>
</evidence>
<dbReference type="KEGG" id="cth:Cthe_3034"/>
<sequence>MVTNGKATAFKLGGYFFKIGLPCIFKAATGYNCPACGMTRSFIYMSDLNISAAWAMNRAGVLLYLFCLLQIPYRFMLIFNRKIPFQRIVTAFGIVFLIVVCFVTVGQFVFQFF</sequence>
<feature type="transmembrane region" description="Helical" evidence="1">
    <location>
        <begin position="55"/>
        <end position="76"/>
    </location>
</feature>
<reference evidence="2 3" key="2">
    <citation type="journal article" date="2013" name="Biotechnol. Biofuels">
        <title>Global transcriptome analysis of Clostridium thermocellum ATCC 27405 during growth on dilute acid pretreated Populus and switchgrass.</title>
        <authorList>
            <person name="Wilson C.M."/>
            <person name="Rodriguez M.Jr."/>
            <person name="Johnson C.M."/>
            <person name="Martin S.L."/>
            <person name="Chu T.M."/>
            <person name="Wolfinger R.D."/>
            <person name="Hauser L.J."/>
            <person name="Land M.L."/>
            <person name="Klingeman D.M."/>
            <person name="Syed M.H."/>
            <person name="Ragauskas A.J."/>
            <person name="Tschaplinski T.J."/>
            <person name="Mielenz J.R."/>
            <person name="Brown S.D."/>
        </authorList>
    </citation>
    <scope>NUCLEOTIDE SEQUENCE [LARGE SCALE GENOMIC DNA]</scope>
    <source>
        <strain evidence="3">ATCC 27405 / DSM 1237 / JCM 9322 / NBRC 103400 / NCIMB 10682 / NRRL B-4536 / VPI 7372</strain>
    </source>
</reference>
<evidence type="ECO:0000256" key="1">
    <source>
        <dbReference type="SAM" id="Phobius"/>
    </source>
</evidence>
<name>A3DJV1_ACET2</name>
<gene>
    <name evidence="2" type="ordered locus">Cthe_3034</name>
</gene>
<reference evidence="3" key="1">
    <citation type="submission" date="2007-02" db="EMBL/GenBank/DDBJ databases">
        <title>Complete sequence of Clostridium thermocellum ATCC 27405.</title>
        <authorList>
            <consortium name="US DOE Joint Genome Institute"/>
            <person name="Copeland A."/>
            <person name="Lucas S."/>
            <person name="Lapidus A."/>
            <person name="Barry K."/>
            <person name="Detter J.C."/>
            <person name="Glavina del Rio T."/>
            <person name="Hammon N."/>
            <person name="Israni S."/>
            <person name="Dalin E."/>
            <person name="Tice H."/>
            <person name="Pitluck S."/>
            <person name="Chertkov O."/>
            <person name="Brettin T."/>
            <person name="Bruce D."/>
            <person name="Han C."/>
            <person name="Tapia R."/>
            <person name="Gilna P."/>
            <person name="Schmutz J."/>
            <person name="Larimer F."/>
            <person name="Land M."/>
            <person name="Hauser L."/>
            <person name="Kyrpides N."/>
            <person name="Mikhailova N."/>
            <person name="Wu J.H.D."/>
            <person name="Newcomb M."/>
            <person name="Richardson P."/>
        </authorList>
    </citation>
    <scope>NUCLEOTIDE SEQUENCE [LARGE SCALE GENOMIC DNA]</scope>
    <source>
        <strain evidence="3">ATCC 27405 / DSM 1237 / JCM 9322 / NBRC 103400 / NCIMB 10682 / NRRL B-4536 / VPI 7372</strain>
    </source>
</reference>
<protein>
    <recommendedName>
        <fullName evidence="4">DUF2752 domain-containing protein</fullName>
    </recommendedName>
</protein>
<evidence type="ECO:0000313" key="2">
    <source>
        <dbReference type="EMBL" id="ABN54230.1"/>
    </source>
</evidence>